<feature type="signal peptide" evidence="3">
    <location>
        <begin position="1"/>
        <end position="24"/>
    </location>
</feature>
<dbReference type="GO" id="GO:0030975">
    <property type="term" value="F:thiamine binding"/>
    <property type="evidence" value="ECO:0007669"/>
    <property type="project" value="TreeGrafter"/>
</dbReference>
<keyword evidence="5" id="KW-1185">Reference proteome</keyword>
<feature type="binding site" evidence="2">
    <location>
        <position position="98"/>
    </location>
    <ligand>
        <name>Fe cation</name>
        <dbReference type="ChEBI" id="CHEBI:24875"/>
    </ligand>
</feature>
<accession>R4K3P8</accession>
<name>R4K3P8_CLOPA</name>
<reference evidence="4 5" key="1">
    <citation type="submission" date="2012-01" db="EMBL/GenBank/DDBJ databases">
        <title>Complete sequence of chromosome of Clostridium pasteurianum BC1.</title>
        <authorList>
            <consortium name="US DOE Joint Genome Institute"/>
            <person name="Lucas S."/>
            <person name="Han J."/>
            <person name="Lapidus A."/>
            <person name="Cheng J.-F."/>
            <person name="Goodwin L."/>
            <person name="Pitluck S."/>
            <person name="Peters L."/>
            <person name="Mikhailova N."/>
            <person name="Teshima H."/>
            <person name="Detter J.C."/>
            <person name="Han C."/>
            <person name="Tapia R."/>
            <person name="Land M."/>
            <person name="Hauser L."/>
            <person name="Kyrpides N."/>
            <person name="Ivanova N."/>
            <person name="Pagani I."/>
            <person name="Dunn J."/>
            <person name="Taghavi S."/>
            <person name="Francis A."/>
            <person name="van der Lelie D."/>
            <person name="Woyke T."/>
        </authorList>
    </citation>
    <scope>NUCLEOTIDE SEQUENCE [LARGE SCALE GENOMIC DNA]</scope>
    <source>
        <strain evidence="4 5">BC1</strain>
    </source>
</reference>
<evidence type="ECO:0000313" key="5">
    <source>
        <dbReference type="Proteomes" id="UP000013523"/>
    </source>
</evidence>
<protein>
    <submittedName>
        <fullName evidence="4">ABC-type Fe3+ transport system, periplasmic component</fullName>
    </submittedName>
</protein>
<keyword evidence="1 3" id="KW-0732">Signal</keyword>
<organism evidence="4 5">
    <name type="scientific">Clostridium pasteurianum BC1</name>
    <dbReference type="NCBI Taxonomy" id="86416"/>
    <lineage>
        <taxon>Bacteria</taxon>
        <taxon>Bacillati</taxon>
        <taxon>Bacillota</taxon>
        <taxon>Clostridia</taxon>
        <taxon>Eubacteriales</taxon>
        <taxon>Clostridiaceae</taxon>
        <taxon>Clostridium</taxon>
    </lineage>
</organism>
<evidence type="ECO:0000256" key="3">
    <source>
        <dbReference type="SAM" id="SignalP"/>
    </source>
</evidence>
<dbReference type="InterPro" id="IPR026045">
    <property type="entry name" value="Ferric-bd"/>
</dbReference>
<dbReference type="GO" id="GO:0015888">
    <property type="term" value="P:thiamine transport"/>
    <property type="evidence" value="ECO:0007669"/>
    <property type="project" value="TreeGrafter"/>
</dbReference>
<sequence length="353" mass="38217">MNKSKWITAVLASFLTLASLTACGSNQNASQNTSSGTSDNKSKEVVVYSSAGYTADVAKVFESKTGIKVKIVDDSAGNLLAKAQAERNNPQWDMMWIEGTGAMESLNKQGMLLTGWTPKNAENYTDLGKSLIPKDKSYIPTGTSAAGIIAYNTKLVTPEQAPKEWTDLLDPKFKNSISMNDPNISGPAYPFIAGIFKELGTDKAHTFFTDLKNNGCKFFPSSGTATQAIVAGTVKVAVLQDTGALDLIQKGNPIAIVYPKSGVSMATGAIGIRKNATNMDAAKQFTDFILSKEAQDIMVKTKGGASNFQPLIKDIQAKPGRQQDVKWNVEDPVWSSNHENEFKTWFHENIVQN</sequence>
<dbReference type="PANTHER" id="PTHR30006">
    <property type="entry name" value="THIAMINE-BINDING PERIPLASMIC PROTEIN-RELATED"/>
    <property type="match status" value="1"/>
</dbReference>
<evidence type="ECO:0000256" key="2">
    <source>
        <dbReference type="PIRSR" id="PIRSR002825-1"/>
    </source>
</evidence>
<keyword evidence="2" id="KW-0408">Iron</keyword>
<dbReference type="Pfam" id="PF13343">
    <property type="entry name" value="SBP_bac_6"/>
    <property type="match status" value="1"/>
</dbReference>
<keyword evidence="2" id="KW-0479">Metal-binding</keyword>
<feature type="chain" id="PRO_5039263931" evidence="3">
    <location>
        <begin position="25"/>
        <end position="353"/>
    </location>
</feature>
<dbReference type="Gene3D" id="3.40.190.10">
    <property type="entry name" value="Periplasmic binding protein-like II"/>
    <property type="match status" value="2"/>
</dbReference>
<gene>
    <name evidence="4" type="ORF">Clopa_0051</name>
</gene>
<dbReference type="KEGG" id="cpas:Clopa_0051"/>
<dbReference type="GO" id="GO:0030288">
    <property type="term" value="C:outer membrane-bounded periplasmic space"/>
    <property type="evidence" value="ECO:0007669"/>
    <property type="project" value="TreeGrafter"/>
</dbReference>
<dbReference type="GO" id="GO:0046872">
    <property type="term" value="F:metal ion binding"/>
    <property type="evidence" value="ECO:0007669"/>
    <property type="project" value="UniProtKB-KW"/>
</dbReference>
<evidence type="ECO:0000313" key="4">
    <source>
        <dbReference type="EMBL" id="AGK95154.1"/>
    </source>
</evidence>
<evidence type="ECO:0000256" key="1">
    <source>
        <dbReference type="ARBA" id="ARBA00022729"/>
    </source>
</evidence>
<dbReference type="EMBL" id="CP003261">
    <property type="protein sequence ID" value="AGK95154.1"/>
    <property type="molecule type" value="Genomic_DNA"/>
</dbReference>
<dbReference type="OrthoDB" id="179400at2"/>
<dbReference type="eggNOG" id="COG1840">
    <property type="taxonomic scope" value="Bacteria"/>
</dbReference>
<dbReference type="PROSITE" id="PS51257">
    <property type="entry name" value="PROKAR_LIPOPROTEIN"/>
    <property type="match status" value="1"/>
</dbReference>
<dbReference type="GO" id="GO:0030976">
    <property type="term" value="F:thiamine pyrophosphate binding"/>
    <property type="evidence" value="ECO:0007669"/>
    <property type="project" value="TreeGrafter"/>
</dbReference>
<dbReference type="SUPFAM" id="SSF53850">
    <property type="entry name" value="Periplasmic binding protein-like II"/>
    <property type="match status" value="1"/>
</dbReference>
<dbReference type="STRING" id="86416.Clopa_0051"/>
<dbReference type="PATRIC" id="fig|86416.3.peg.43"/>
<dbReference type="RefSeq" id="WP_015613481.1">
    <property type="nucleotide sequence ID" value="NC_021182.1"/>
</dbReference>
<dbReference type="AlphaFoldDB" id="R4K3P8"/>
<dbReference type="Proteomes" id="UP000013523">
    <property type="component" value="Chromosome"/>
</dbReference>
<dbReference type="PANTHER" id="PTHR30006:SF2">
    <property type="entry name" value="ABC TRANSPORTER SUBSTRATE-BINDING PROTEIN"/>
    <property type="match status" value="1"/>
</dbReference>
<proteinExistence type="predicted"/>
<dbReference type="PIRSF" id="PIRSF002825">
    <property type="entry name" value="CfbpA"/>
    <property type="match status" value="1"/>
</dbReference>
<dbReference type="HOGENOM" id="CLU_026974_0_0_9"/>